<dbReference type="Gene3D" id="3.30.710.10">
    <property type="entry name" value="Potassium Channel Kv1.1, Chain A"/>
    <property type="match status" value="1"/>
</dbReference>
<sequence>MNKEESDESQYYVKWETHGRFVTSVLCSLLEHQSLVDVVICCGTNTIHVHKCVLAANSQYFREQLERNMGTEQIIMTGIDFVIVRSLIEYMYCGITNISHKNLKYMIAAANFFQIRGIQVLVSDQPEIGYEAGLINIPPPVFLTKKPKYANSCRALNTPSPPENYNMFKMPNGNDSYVQKKYKRKFVRSEAEKACAKEAAASRLALEALQREIASTPQVGSFVIEESCTETTVENFIPHTDETYSEHLDHDKNVPELQVMNFQDLSNSTFVNTQMIDMEKTQAVGSIMQFDMSTDKLQHMLGAEVPTNLEIMFRTSEGQLVNITEEQFHNLSDGTLQYQFVDEDGQLSEVRQLQVPEQQPTLPSYQTTEQHPFLEPSNFSEGCEKNEPNPQGTIPSDMSLECKEDASDSFLETLRPYSSENVGKVKASDVDLEDIVDITDIIDETGLNTLTKGDPLQESSNRQDASLLGGGDCEIIEEELSPVKMSGPRRMATSRKKRLQ</sequence>
<dbReference type="Proteomes" id="UP000327044">
    <property type="component" value="Unassembled WGS sequence"/>
</dbReference>
<dbReference type="PROSITE" id="PS50097">
    <property type="entry name" value="BTB"/>
    <property type="match status" value="1"/>
</dbReference>
<feature type="compositionally biased region" description="Polar residues" evidence="1">
    <location>
        <begin position="354"/>
        <end position="370"/>
    </location>
</feature>
<organism evidence="3 4">
    <name type="scientific">Photinus pyralis</name>
    <name type="common">Common eastern firefly</name>
    <name type="synonym">Lampyris pyralis</name>
    <dbReference type="NCBI Taxonomy" id="7054"/>
    <lineage>
        <taxon>Eukaryota</taxon>
        <taxon>Metazoa</taxon>
        <taxon>Ecdysozoa</taxon>
        <taxon>Arthropoda</taxon>
        <taxon>Hexapoda</taxon>
        <taxon>Insecta</taxon>
        <taxon>Pterygota</taxon>
        <taxon>Neoptera</taxon>
        <taxon>Endopterygota</taxon>
        <taxon>Coleoptera</taxon>
        <taxon>Polyphaga</taxon>
        <taxon>Elateriformia</taxon>
        <taxon>Elateroidea</taxon>
        <taxon>Lampyridae</taxon>
        <taxon>Lampyrinae</taxon>
        <taxon>Photinus</taxon>
    </lineage>
</organism>
<dbReference type="OrthoDB" id="6678352at2759"/>
<dbReference type="CDD" id="cd18186">
    <property type="entry name" value="BTB_POZ_ZBTB_KLHL-like"/>
    <property type="match status" value="1"/>
</dbReference>
<keyword evidence="4" id="KW-1185">Reference proteome</keyword>
<dbReference type="EMBL" id="VVIM01000004">
    <property type="protein sequence ID" value="KAB0800445.1"/>
    <property type="molecule type" value="Genomic_DNA"/>
</dbReference>
<accession>A0A5N4ASV0</accession>
<name>A0A5N4ASV0_PHOPY</name>
<dbReference type="SMART" id="SM00225">
    <property type="entry name" value="BTB"/>
    <property type="match status" value="1"/>
</dbReference>
<dbReference type="PANTHER" id="PTHR24410">
    <property type="entry name" value="HL07962P-RELATED"/>
    <property type="match status" value="1"/>
</dbReference>
<dbReference type="SUPFAM" id="SSF54695">
    <property type="entry name" value="POZ domain"/>
    <property type="match status" value="1"/>
</dbReference>
<dbReference type="InterPro" id="IPR051481">
    <property type="entry name" value="BTB-POZ/Galectin-3-binding"/>
</dbReference>
<protein>
    <recommendedName>
        <fullName evidence="2">BTB domain-containing protein</fullName>
    </recommendedName>
</protein>
<evidence type="ECO:0000313" key="3">
    <source>
        <dbReference type="EMBL" id="KAB0800445.1"/>
    </source>
</evidence>
<evidence type="ECO:0000256" key="1">
    <source>
        <dbReference type="SAM" id="MobiDB-lite"/>
    </source>
</evidence>
<dbReference type="AlphaFoldDB" id="A0A5N4ASV0"/>
<dbReference type="InterPro" id="IPR011333">
    <property type="entry name" value="SKP1/BTB/POZ_sf"/>
</dbReference>
<feature type="region of interest" description="Disordered" evidence="1">
    <location>
        <begin position="480"/>
        <end position="500"/>
    </location>
</feature>
<dbReference type="InterPro" id="IPR000210">
    <property type="entry name" value="BTB/POZ_dom"/>
</dbReference>
<feature type="domain" description="BTB" evidence="2">
    <location>
        <begin position="36"/>
        <end position="100"/>
    </location>
</feature>
<dbReference type="PANTHER" id="PTHR24410:SF23">
    <property type="entry name" value="BTB DOMAIN-CONTAINING PROTEIN-RELATED"/>
    <property type="match status" value="1"/>
</dbReference>
<gene>
    <name evidence="3" type="ORF">PPYR_06185</name>
</gene>
<evidence type="ECO:0000313" key="4">
    <source>
        <dbReference type="Proteomes" id="UP000327044"/>
    </source>
</evidence>
<feature type="region of interest" description="Disordered" evidence="1">
    <location>
        <begin position="354"/>
        <end position="397"/>
    </location>
</feature>
<reference evidence="3 4" key="1">
    <citation type="journal article" date="2018" name="Elife">
        <title>Firefly genomes illuminate parallel origins of bioluminescence in beetles.</title>
        <authorList>
            <person name="Fallon T.R."/>
            <person name="Lower S.E."/>
            <person name="Chang C.H."/>
            <person name="Bessho-Uehara M."/>
            <person name="Martin G.J."/>
            <person name="Bewick A.J."/>
            <person name="Behringer M."/>
            <person name="Debat H.J."/>
            <person name="Wong I."/>
            <person name="Day J.C."/>
            <person name="Suvorov A."/>
            <person name="Silva C.J."/>
            <person name="Stanger-Hall K.F."/>
            <person name="Hall D.W."/>
            <person name="Schmitz R.J."/>
            <person name="Nelson D.R."/>
            <person name="Lewis S.M."/>
            <person name="Shigenobu S."/>
            <person name="Bybee S.M."/>
            <person name="Larracuente A.M."/>
            <person name="Oba Y."/>
            <person name="Weng J.K."/>
        </authorList>
    </citation>
    <scope>NUCLEOTIDE SEQUENCE [LARGE SCALE GENOMIC DNA]</scope>
    <source>
        <strain evidence="3">1611_PpyrPB1</strain>
        <tissue evidence="3">Whole body</tissue>
    </source>
</reference>
<dbReference type="InParanoid" id="A0A5N4ASV0"/>
<evidence type="ECO:0000259" key="2">
    <source>
        <dbReference type="PROSITE" id="PS50097"/>
    </source>
</evidence>
<comment type="caution">
    <text evidence="3">The sequence shown here is derived from an EMBL/GenBank/DDBJ whole genome shotgun (WGS) entry which is preliminary data.</text>
</comment>
<dbReference type="Pfam" id="PF00651">
    <property type="entry name" value="BTB"/>
    <property type="match status" value="1"/>
</dbReference>
<proteinExistence type="predicted"/>